<evidence type="ECO:0000313" key="1">
    <source>
        <dbReference type="EMBL" id="NMP27533.1"/>
    </source>
</evidence>
<gene>
    <name evidence="1" type="ORF">GW590_11750</name>
</gene>
<dbReference type="Proteomes" id="UP000585363">
    <property type="component" value="Unassembled WGS sequence"/>
</dbReference>
<dbReference type="RefSeq" id="WP_169403234.1">
    <property type="nucleotide sequence ID" value="NZ_JAADJU010000005.1"/>
</dbReference>
<name>A0A848MJU2_9GAMM</name>
<sequence>MLSKTTKLTIQINKMKMTIAMSVAEILLPAGCKNINDEVFSLAVRKIAA</sequence>
<comment type="caution">
    <text evidence="1">The sequence shown here is derived from an EMBL/GenBank/DDBJ whole genome shotgun (WGS) entry which is preliminary data.</text>
</comment>
<reference evidence="1 2" key="2">
    <citation type="submission" date="2020-06" db="EMBL/GenBank/DDBJ databases">
        <title>Polyphasic characterization of a Rahnella strain isolated from tree sap.</title>
        <authorList>
            <person name="Kim I.S."/>
        </authorList>
    </citation>
    <scope>NUCLEOTIDE SEQUENCE [LARGE SCALE GENOMIC DNA]</scope>
    <source>
        <strain evidence="1 2">SAP-1</strain>
    </source>
</reference>
<dbReference type="AlphaFoldDB" id="A0A848MJU2"/>
<keyword evidence="2" id="KW-1185">Reference proteome</keyword>
<reference evidence="1 2" key="1">
    <citation type="submission" date="2020-01" db="EMBL/GenBank/DDBJ databases">
        <authorList>
            <person name="Lee S.D."/>
        </authorList>
    </citation>
    <scope>NUCLEOTIDE SEQUENCE [LARGE SCALE GENOMIC DNA]</scope>
    <source>
        <strain evidence="1 2">SAP-1</strain>
    </source>
</reference>
<accession>A0A848MJU2</accession>
<protein>
    <submittedName>
        <fullName evidence="1">Uncharacterized protein</fullName>
    </submittedName>
</protein>
<organism evidence="1 2">
    <name type="scientific">Rouxiella aceris</name>
    <dbReference type="NCBI Taxonomy" id="2703884"/>
    <lineage>
        <taxon>Bacteria</taxon>
        <taxon>Pseudomonadati</taxon>
        <taxon>Pseudomonadota</taxon>
        <taxon>Gammaproteobacteria</taxon>
        <taxon>Enterobacterales</taxon>
        <taxon>Yersiniaceae</taxon>
        <taxon>Rouxiella</taxon>
    </lineage>
</organism>
<proteinExistence type="predicted"/>
<evidence type="ECO:0000313" key="2">
    <source>
        <dbReference type="Proteomes" id="UP000585363"/>
    </source>
</evidence>
<dbReference type="EMBL" id="JAADJU010000005">
    <property type="protein sequence ID" value="NMP27533.1"/>
    <property type="molecule type" value="Genomic_DNA"/>
</dbReference>